<reference evidence="4" key="2">
    <citation type="journal article" date="2017" name="Nat. Microbiol.">
        <title>Global analysis of biosynthetic gene clusters reveals vast potential of secondary metabolite production in Penicillium species.</title>
        <authorList>
            <person name="Nielsen J.C."/>
            <person name="Grijseels S."/>
            <person name="Prigent S."/>
            <person name="Ji B."/>
            <person name="Dainat J."/>
            <person name="Nielsen K.F."/>
            <person name="Frisvad J.C."/>
            <person name="Workman M."/>
            <person name="Nielsen J."/>
        </authorList>
    </citation>
    <scope>NUCLEOTIDE SEQUENCE [LARGE SCALE GENOMIC DNA]</scope>
    <source>
        <strain evidence="4">IBT 14082</strain>
    </source>
</reference>
<proteinExistence type="predicted"/>
<dbReference type="EMBL" id="MLQL01000001">
    <property type="protein sequence ID" value="OQE32474.1"/>
    <property type="molecule type" value="Genomic_DNA"/>
</dbReference>
<evidence type="ECO:0000313" key="2">
    <source>
        <dbReference type="EMBL" id="OQE10122.1"/>
    </source>
</evidence>
<evidence type="ECO:0000313" key="3">
    <source>
        <dbReference type="EMBL" id="OQE32474.1"/>
    </source>
</evidence>
<sequence length="280" mass="31280">MAAAQQLDKDLERLLCELTCSLSGNEVQFFSAECETCFQRLSIDEKELFRRLLGKLLKTAQGGLEASQPSACSRTFSEETTRNDNADERPTSTNAILAPVSHSASLENTNDACVDSAVVVDASTDSILAATNFVHVQSIIPTFIRHLLVSCIDTPGYFFTASEPHFSPIQGGVPDAFYRLYQKEGCRDLLEIHRRFELRNLLLLVVDLGYHTGEKWVWGALNDLPAEIKAQSPLLTLTTPEIKKYLDHYVRLGRAYDKWVQMFGDPGYLIALPLMVSETE</sequence>
<dbReference type="Proteomes" id="UP000191342">
    <property type="component" value="Unassembled WGS sequence"/>
</dbReference>
<evidence type="ECO:0000256" key="1">
    <source>
        <dbReference type="SAM" id="MobiDB-lite"/>
    </source>
</evidence>
<dbReference type="EMBL" id="MLQL01000091">
    <property type="protein sequence ID" value="OQE10122.1"/>
    <property type="molecule type" value="Genomic_DNA"/>
</dbReference>
<dbReference type="OrthoDB" id="4369820at2759"/>
<comment type="caution">
    <text evidence="3">The sequence shown here is derived from an EMBL/GenBank/DDBJ whole genome shotgun (WGS) entry which is preliminary data.</text>
</comment>
<dbReference type="AlphaFoldDB" id="A0A1V6U299"/>
<gene>
    <name evidence="3" type="ORF">PENFLA_c001G04173</name>
    <name evidence="2" type="ORF">PENFLA_c091G07520</name>
</gene>
<accession>A0A1V6U299</accession>
<feature type="region of interest" description="Disordered" evidence="1">
    <location>
        <begin position="71"/>
        <end position="91"/>
    </location>
</feature>
<dbReference type="STRING" id="254877.A0A1V6U299"/>
<organism evidence="3 4">
    <name type="scientific">Penicillium flavigenum</name>
    <dbReference type="NCBI Taxonomy" id="254877"/>
    <lineage>
        <taxon>Eukaryota</taxon>
        <taxon>Fungi</taxon>
        <taxon>Dikarya</taxon>
        <taxon>Ascomycota</taxon>
        <taxon>Pezizomycotina</taxon>
        <taxon>Eurotiomycetes</taxon>
        <taxon>Eurotiomycetidae</taxon>
        <taxon>Eurotiales</taxon>
        <taxon>Aspergillaceae</taxon>
        <taxon>Penicillium</taxon>
    </lineage>
</organism>
<keyword evidence="4" id="KW-1185">Reference proteome</keyword>
<feature type="compositionally biased region" description="Basic and acidic residues" evidence="1">
    <location>
        <begin position="76"/>
        <end position="90"/>
    </location>
</feature>
<name>A0A1V6U299_9EURO</name>
<protein>
    <submittedName>
        <fullName evidence="3">Uncharacterized protein</fullName>
    </submittedName>
</protein>
<evidence type="ECO:0000313" key="4">
    <source>
        <dbReference type="Proteomes" id="UP000191342"/>
    </source>
</evidence>
<reference evidence="3" key="1">
    <citation type="submission" date="2016-10" db="EMBL/GenBank/DDBJ databases">
        <title>Uncovering the secondary metabolism of Penicillium species provides insights into the evolution of 6-MSA pathways.</title>
        <authorList>
            <person name="Nielsen J.C."/>
            <person name="Nielsen J."/>
        </authorList>
    </citation>
    <scope>NUCLEOTIDE SEQUENCE [LARGE SCALE GENOMIC DNA]</scope>
    <source>
        <strain evidence="3">IBT 14082</strain>
    </source>
</reference>